<dbReference type="InterPro" id="IPR006626">
    <property type="entry name" value="PbH1"/>
</dbReference>
<gene>
    <name evidence="4" type="ORF">I4I81_22975</name>
</gene>
<sequence>MLTVGVTLAGIVGTVVLDRPPAAPTASVVAAPDVVPDVDASPDATSLAVDAAGDAQARVVTAEDDRVYAIVSESPGTATPYEFPAVAPSIVPTVVLTPRDRPYDLPALERLGAAQRLDDGDWMITRSVLVGRDAVLRIEAPGGTLRMASGTAGFASLIAFKGTLTIGGAPGAPLTVTSWDPAAGAVDTALDDGRSYLRSVGGRLDLAHVQASELGFWSGRTGGVAWTGGAGEPGRGSATATTVDRSHYGMFTSRVDDLTINGGAVRDNAADGLLVHRESAGVTVRELEATGNARHGVAVSAGTERILLSGVTANGNRGTGIRLDGAALAASASAGGASTAPGRGFTVERSTVTGNGDVGILAAGNAGLVLRDNTVSGSPDGIVVRGTAAAPELTGNTVSADGFGIALRDGVGDAQLTGNTVGASTVAVQVADAAATLRGNTVDGAARYAVSLVGAVDGSVVETNRLAGRGPAAIDVNRVGLGSNVAINGNDESAWTLDRDDVAYWTAYVVDHPLILLWLLILLLPVIAQLRARRRNRAGERIHPYAHVPPGPATASLTPVDRIALARAVAAAGRTTSRPGHPPVPPHRVAPPADLTETTTLMPVTRVTIVSGDGSTP</sequence>
<proteinExistence type="predicted"/>
<comment type="caution">
    <text evidence="4">The sequence shown here is derived from an EMBL/GenBank/DDBJ whole genome shotgun (WGS) entry which is preliminary data.</text>
</comment>
<keyword evidence="5" id="KW-1185">Reference proteome</keyword>
<feature type="compositionally biased region" description="Pro residues" evidence="1">
    <location>
        <begin position="580"/>
        <end position="589"/>
    </location>
</feature>
<name>A0ABS6UY60_9PSEU</name>
<reference evidence="4 5" key="1">
    <citation type="submission" date="2020-11" db="EMBL/GenBank/DDBJ databases">
        <title>Pseudonocardia abyssalis sp. nov. and Pseudonocardia oceani sp. nov., description and phylogenomic analysis of two novel actinomycetes isolated from the deep Southern Ocean.</title>
        <authorList>
            <person name="Parra J."/>
        </authorList>
    </citation>
    <scope>NUCLEOTIDE SEQUENCE [LARGE SCALE GENOMIC DNA]</scope>
    <source>
        <strain evidence="4 5">KRD-168</strain>
    </source>
</reference>
<feature type="region of interest" description="Disordered" evidence="1">
    <location>
        <begin position="572"/>
        <end position="594"/>
    </location>
</feature>
<accession>A0ABS6UY60</accession>
<keyword evidence="2" id="KW-0472">Membrane</keyword>
<evidence type="ECO:0000313" key="5">
    <source>
        <dbReference type="Proteomes" id="UP000694287"/>
    </source>
</evidence>
<dbReference type="Proteomes" id="UP000694287">
    <property type="component" value="Unassembled WGS sequence"/>
</dbReference>
<keyword evidence="2" id="KW-0812">Transmembrane</keyword>
<keyword evidence="2" id="KW-1133">Transmembrane helix</keyword>
<protein>
    <submittedName>
        <fullName evidence="4">Right-handed parallel beta-helix repeat-containing protein</fullName>
    </submittedName>
</protein>
<evidence type="ECO:0000256" key="1">
    <source>
        <dbReference type="SAM" id="MobiDB-lite"/>
    </source>
</evidence>
<evidence type="ECO:0000313" key="4">
    <source>
        <dbReference type="EMBL" id="MBW0137102.1"/>
    </source>
</evidence>
<dbReference type="EMBL" id="JADQDK010000001">
    <property type="protein sequence ID" value="MBW0137102.1"/>
    <property type="molecule type" value="Genomic_DNA"/>
</dbReference>
<dbReference type="RefSeq" id="WP_218616336.1">
    <property type="nucleotide sequence ID" value="NZ_JADQDK010000001.1"/>
</dbReference>
<dbReference type="InterPro" id="IPR007742">
    <property type="entry name" value="NosD_dom"/>
</dbReference>
<organism evidence="4 5">
    <name type="scientific">Pseudonocardia abyssalis</name>
    <dbReference type="NCBI Taxonomy" id="2792008"/>
    <lineage>
        <taxon>Bacteria</taxon>
        <taxon>Bacillati</taxon>
        <taxon>Actinomycetota</taxon>
        <taxon>Actinomycetes</taxon>
        <taxon>Pseudonocardiales</taxon>
        <taxon>Pseudonocardiaceae</taxon>
        <taxon>Pseudonocardia</taxon>
    </lineage>
</organism>
<dbReference type="SMART" id="SM00710">
    <property type="entry name" value="PbH1"/>
    <property type="match status" value="8"/>
</dbReference>
<evidence type="ECO:0000256" key="2">
    <source>
        <dbReference type="SAM" id="Phobius"/>
    </source>
</evidence>
<feature type="transmembrane region" description="Helical" evidence="2">
    <location>
        <begin position="502"/>
        <end position="527"/>
    </location>
</feature>
<dbReference type="Pfam" id="PF05048">
    <property type="entry name" value="NosD"/>
    <property type="match status" value="1"/>
</dbReference>
<evidence type="ECO:0000259" key="3">
    <source>
        <dbReference type="Pfam" id="PF05048"/>
    </source>
</evidence>
<feature type="domain" description="Periplasmic copper-binding protein NosD beta helix" evidence="3">
    <location>
        <begin position="346"/>
        <end position="468"/>
    </location>
</feature>